<organism evidence="12 13">
    <name type="scientific">Actinoplanes awajinensis subsp. mycoplanecinus</name>
    <dbReference type="NCBI Taxonomy" id="135947"/>
    <lineage>
        <taxon>Bacteria</taxon>
        <taxon>Bacillati</taxon>
        <taxon>Actinomycetota</taxon>
        <taxon>Actinomycetes</taxon>
        <taxon>Micromonosporales</taxon>
        <taxon>Micromonosporaceae</taxon>
        <taxon>Actinoplanes</taxon>
    </lineage>
</organism>
<accession>A0A0X3UXL5</accession>
<dbReference type="GO" id="GO:0030245">
    <property type="term" value="P:cellulose catabolic process"/>
    <property type="evidence" value="ECO:0007669"/>
    <property type="project" value="UniProtKB-KW"/>
</dbReference>
<dbReference type="SUPFAM" id="SSF51989">
    <property type="entry name" value="Glycosyl hydrolases family 6, cellulases"/>
    <property type="match status" value="1"/>
</dbReference>
<protein>
    <recommendedName>
        <fullName evidence="11">Glucanase</fullName>
        <ecNumber evidence="11">3.2.1.-</ecNumber>
    </recommendedName>
</protein>
<evidence type="ECO:0000256" key="6">
    <source>
        <dbReference type="ARBA" id="ARBA00023295"/>
    </source>
</evidence>
<evidence type="ECO:0000256" key="7">
    <source>
        <dbReference type="ARBA" id="ARBA00023326"/>
    </source>
</evidence>
<feature type="binding site" evidence="9">
    <location>
        <position position="310"/>
    </location>
    <ligand>
        <name>substrate</name>
    </ligand>
</feature>
<keyword evidence="1" id="KW-0732">Signal</keyword>
<dbReference type="InterPro" id="IPR036434">
    <property type="entry name" value="Beta_cellobiohydrolase_sf"/>
</dbReference>
<feature type="binding site" evidence="9">
    <location>
        <position position="314"/>
    </location>
    <ligand>
        <name>substrate</name>
    </ligand>
</feature>
<feature type="binding site" evidence="9">
    <location>
        <position position="211"/>
    </location>
    <ligand>
        <name>substrate</name>
    </ligand>
</feature>
<feature type="active site" evidence="10">
    <location>
        <position position="127"/>
    </location>
</feature>
<keyword evidence="7 11" id="KW-0624">Polysaccharide degradation</keyword>
<dbReference type="AlphaFoldDB" id="A0A0X3UXL5"/>
<comment type="similarity">
    <text evidence="11">Belongs to the glycosyl hydrolase family 6.</text>
</comment>
<dbReference type="Gene3D" id="3.20.20.40">
    <property type="entry name" value="1, 4-beta cellobiohydrolase"/>
    <property type="match status" value="1"/>
</dbReference>
<dbReference type="GO" id="GO:0004553">
    <property type="term" value="F:hydrolase activity, hydrolyzing O-glycosyl compounds"/>
    <property type="evidence" value="ECO:0007669"/>
    <property type="project" value="InterPro"/>
</dbReference>
<evidence type="ECO:0000256" key="9">
    <source>
        <dbReference type="PIRSR" id="PIRSR001100-2"/>
    </source>
</evidence>
<dbReference type="InterPro" id="IPR001524">
    <property type="entry name" value="Glyco_hydro_6_CS"/>
</dbReference>
<evidence type="ECO:0000256" key="11">
    <source>
        <dbReference type="RuleBase" id="RU361186"/>
    </source>
</evidence>
<evidence type="ECO:0000313" key="12">
    <source>
        <dbReference type="EMBL" id="KUL36632.1"/>
    </source>
</evidence>
<keyword evidence="2 11" id="KW-0378">Hydrolase</keyword>
<dbReference type="InterPro" id="IPR016288">
    <property type="entry name" value="Beta_cellobiohydrolase"/>
</dbReference>
<dbReference type="RefSeq" id="WP_067688664.1">
    <property type="nucleotide sequence ID" value="NZ_LLZH01000085.1"/>
</dbReference>
<proteinExistence type="inferred from homology"/>
<name>A0A0X3UXL5_9ACTN</name>
<keyword evidence="3 11" id="KW-0136">Cellulose degradation</keyword>
<evidence type="ECO:0000256" key="8">
    <source>
        <dbReference type="PIRSR" id="PIRSR001100-1"/>
    </source>
</evidence>
<comment type="caution">
    <text evidence="12">The sequence shown here is derived from an EMBL/GenBank/DDBJ whole genome shotgun (WGS) entry which is preliminary data.</text>
</comment>
<feature type="active site" description="Proton acceptor" evidence="8">
    <location>
        <position position="316"/>
    </location>
</feature>
<dbReference type="EMBL" id="LLZH01000085">
    <property type="protein sequence ID" value="KUL36632.1"/>
    <property type="molecule type" value="Genomic_DNA"/>
</dbReference>
<sequence>MARHLYKTGRLRNCTLVTAVVLATAAVTLLRDRDPMPPVRVPEAAPLDASVLYVDPTGAAADHLRTLRRAGRTVEAALVRRIAARPVASWFTDSRAATVGRARQLVTAAARARRLPVLVLYNIPHRDCAGHSAGGAADAPSYRKWVSSMAAALRGHHALVILEPDAVAHALTGCLGPQRAAERLTLLAGAIDTLRALPGVRIYLDAGNPTWVPAARMAPALRRAGATRARGFALNVANFETTTDNMGYGMELSKLLDGAHFVIDTSRNGNGPARRGAGDRHWCNPPGRRLGHPPTMRTGNTLADAYLWVKRPGESDGACGGGAPPAGQWYPSYALGLAR</sequence>
<evidence type="ECO:0000256" key="2">
    <source>
        <dbReference type="ARBA" id="ARBA00022801"/>
    </source>
</evidence>
<feature type="binding site" evidence="9">
    <location>
        <position position="238"/>
    </location>
    <ligand>
        <name>substrate</name>
    </ligand>
</feature>
<dbReference type="PROSITE" id="PS00655">
    <property type="entry name" value="GLYCOSYL_HYDROL_F6_1"/>
    <property type="match status" value="1"/>
</dbReference>
<reference evidence="12 13" key="1">
    <citation type="submission" date="2015-10" db="EMBL/GenBank/DDBJ databases">
        <authorList>
            <person name="Gilbert D.G."/>
        </authorList>
    </citation>
    <scope>NUCLEOTIDE SEQUENCE [LARGE SCALE GENOMIC DNA]</scope>
    <source>
        <strain evidence="12 13">NRRL B-16712</strain>
    </source>
</reference>
<feature type="binding site" evidence="9">
    <location>
        <position position="282"/>
    </location>
    <ligand>
        <name>substrate</name>
    </ligand>
</feature>
<dbReference type="PRINTS" id="PR00733">
    <property type="entry name" value="GLHYDRLASE6"/>
</dbReference>
<evidence type="ECO:0000256" key="1">
    <source>
        <dbReference type="ARBA" id="ARBA00022729"/>
    </source>
</evidence>
<keyword evidence="6 11" id="KW-0326">Glycosidase</keyword>
<dbReference type="Proteomes" id="UP000053244">
    <property type="component" value="Unassembled WGS sequence"/>
</dbReference>
<evidence type="ECO:0000256" key="4">
    <source>
        <dbReference type="ARBA" id="ARBA00023157"/>
    </source>
</evidence>
<feature type="active site" description="Proton donor" evidence="8">
    <location>
        <position position="165"/>
    </location>
</feature>
<evidence type="ECO:0000313" key="13">
    <source>
        <dbReference type="Proteomes" id="UP000053244"/>
    </source>
</evidence>
<dbReference type="PANTHER" id="PTHR34876">
    <property type="match status" value="1"/>
</dbReference>
<keyword evidence="5 11" id="KW-0119">Carbohydrate metabolism</keyword>
<dbReference type="PANTHER" id="PTHR34876:SF4">
    <property type="entry name" value="1,4-BETA-D-GLUCAN CELLOBIOHYDROLASE C-RELATED"/>
    <property type="match status" value="1"/>
</dbReference>
<evidence type="ECO:0000256" key="5">
    <source>
        <dbReference type="ARBA" id="ARBA00023277"/>
    </source>
</evidence>
<evidence type="ECO:0000256" key="10">
    <source>
        <dbReference type="PROSITE-ProRule" id="PRU10056"/>
    </source>
</evidence>
<dbReference type="OrthoDB" id="309899at2"/>
<dbReference type="EC" id="3.2.1.-" evidence="11"/>
<gene>
    <name evidence="12" type="ORF">ADL15_12380</name>
</gene>
<evidence type="ECO:0000256" key="3">
    <source>
        <dbReference type="ARBA" id="ARBA00023001"/>
    </source>
</evidence>
<keyword evidence="13" id="KW-1185">Reference proteome</keyword>
<feature type="binding site" evidence="9">
    <location>
        <position position="90"/>
    </location>
    <ligand>
        <name>substrate</name>
    </ligand>
</feature>
<dbReference type="PIRSF" id="PIRSF001100">
    <property type="entry name" value="Beta_cellobiohydrolase"/>
    <property type="match status" value="1"/>
</dbReference>
<keyword evidence="4" id="KW-1015">Disulfide bond</keyword>
<dbReference type="Pfam" id="PF01341">
    <property type="entry name" value="Glyco_hydro_6"/>
    <property type="match status" value="1"/>
</dbReference>